<dbReference type="Pfam" id="PF13646">
    <property type="entry name" value="HEAT_2"/>
    <property type="match status" value="2"/>
</dbReference>
<protein>
    <recommendedName>
        <fullName evidence="1">TIR domain-containing protein</fullName>
    </recommendedName>
</protein>
<dbReference type="InterPro" id="IPR027417">
    <property type="entry name" value="P-loop_NTPase"/>
</dbReference>
<dbReference type="PANTHER" id="PTHR12697">
    <property type="entry name" value="PBS LYASE HEAT-LIKE PROTEIN"/>
    <property type="match status" value="1"/>
</dbReference>
<dbReference type="Proteomes" id="UP000636960">
    <property type="component" value="Unassembled WGS sequence"/>
</dbReference>
<comment type="caution">
    <text evidence="2">The sequence shown here is derived from an EMBL/GenBank/DDBJ whole genome shotgun (WGS) entry which is preliminary data.</text>
</comment>
<dbReference type="RefSeq" id="WP_203778478.1">
    <property type="nucleotide sequence ID" value="NZ_BOMV01000001.1"/>
</dbReference>
<proteinExistence type="predicted"/>
<dbReference type="Gene3D" id="3.40.50.300">
    <property type="entry name" value="P-loop containing nucleotide triphosphate hydrolases"/>
    <property type="match status" value="2"/>
</dbReference>
<keyword evidence="3" id="KW-1185">Reference proteome</keyword>
<dbReference type="GO" id="GO:0007165">
    <property type="term" value="P:signal transduction"/>
    <property type="evidence" value="ECO:0007669"/>
    <property type="project" value="InterPro"/>
</dbReference>
<dbReference type="GO" id="GO:0016491">
    <property type="term" value="F:oxidoreductase activity"/>
    <property type="evidence" value="ECO:0007669"/>
    <property type="project" value="TreeGrafter"/>
</dbReference>
<name>A0A919JXF7_9ACTN</name>
<evidence type="ECO:0000313" key="3">
    <source>
        <dbReference type="Proteomes" id="UP000636960"/>
    </source>
</evidence>
<feature type="domain" description="TIR" evidence="1">
    <location>
        <begin position="1629"/>
        <end position="1762"/>
    </location>
</feature>
<dbReference type="InterPro" id="IPR016024">
    <property type="entry name" value="ARM-type_fold"/>
</dbReference>
<gene>
    <name evidence="2" type="ORF">Ari01nite_02060</name>
</gene>
<dbReference type="SUPFAM" id="SSF52200">
    <property type="entry name" value="Toll/Interleukin receptor TIR domain"/>
    <property type="match status" value="1"/>
</dbReference>
<dbReference type="CDD" id="cd00009">
    <property type="entry name" value="AAA"/>
    <property type="match status" value="1"/>
</dbReference>
<dbReference type="SUPFAM" id="SSF48371">
    <property type="entry name" value="ARM repeat"/>
    <property type="match status" value="2"/>
</dbReference>
<dbReference type="Pfam" id="PF13676">
    <property type="entry name" value="TIR_2"/>
    <property type="match status" value="1"/>
</dbReference>
<dbReference type="InterPro" id="IPR000157">
    <property type="entry name" value="TIR_dom"/>
</dbReference>
<organism evidence="2 3">
    <name type="scientific">Paractinoplanes rishiriensis</name>
    <dbReference type="NCBI Taxonomy" id="1050105"/>
    <lineage>
        <taxon>Bacteria</taxon>
        <taxon>Bacillati</taxon>
        <taxon>Actinomycetota</taxon>
        <taxon>Actinomycetes</taxon>
        <taxon>Micromonosporales</taxon>
        <taxon>Micromonosporaceae</taxon>
        <taxon>Paractinoplanes</taxon>
    </lineage>
</organism>
<dbReference type="InterPro" id="IPR025139">
    <property type="entry name" value="DUF4062"/>
</dbReference>
<dbReference type="PANTHER" id="PTHR12697:SF5">
    <property type="entry name" value="DEOXYHYPUSINE HYDROXYLASE"/>
    <property type="match status" value="1"/>
</dbReference>
<dbReference type="SMART" id="SM00382">
    <property type="entry name" value="AAA"/>
    <property type="match status" value="2"/>
</dbReference>
<dbReference type="Gene3D" id="3.40.50.10140">
    <property type="entry name" value="Toll/interleukin-1 receptor homology (TIR) domain"/>
    <property type="match status" value="1"/>
</dbReference>
<dbReference type="PROSITE" id="PS50104">
    <property type="entry name" value="TIR"/>
    <property type="match status" value="1"/>
</dbReference>
<evidence type="ECO:0000259" key="1">
    <source>
        <dbReference type="PROSITE" id="PS50104"/>
    </source>
</evidence>
<accession>A0A919JXF7</accession>
<dbReference type="EMBL" id="BOMV01000001">
    <property type="protein sequence ID" value="GIE92741.1"/>
    <property type="molecule type" value="Genomic_DNA"/>
</dbReference>
<evidence type="ECO:0000313" key="2">
    <source>
        <dbReference type="EMBL" id="GIE92741.1"/>
    </source>
</evidence>
<dbReference type="InterPro" id="IPR003593">
    <property type="entry name" value="AAA+_ATPase"/>
</dbReference>
<dbReference type="InterPro" id="IPR035897">
    <property type="entry name" value="Toll_tir_struct_dom_sf"/>
</dbReference>
<dbReference type="InterPro" id="IPR011989">
    <property type="entry name" value="ARM-like"/>
</dbReference>
<dbReference type="Gene3D" id="1.25.10.10">
    <property type="entry name" value="Leucine-rich Repeat Variant"/>
    <property type="match status" value="3"/>
</dbReference>
<reference evidence="2" key="1">
    <citation type="submission" date="2021-01" db="EMBL/GenBank/DDBJ databases">
        <title>Whole genome shotgun sequence of Actinoplanes rishiriensis NBRC 108556.</title>
        <authorList>
            <person name="Komaki H."/>
            <person name="Tamura T."/>
        </authorList>
    </citation>
    <scope>NUCLEOTIDE SEQUENCE</scope>
    <source>
        <strain evidence="2">NBRC 108556</strain>
    </source>
</reference>
<dbReference type="Pfam" id="PF13271">
    <property type="entry name" value="DUF4062"/>
    <property type="match status" value="1"/>
</dbReference>
<dbReference type="SUPFAM" id="SSF52540">
    <property type="entry name" value="P-loop containing nucleoside triphosphate hydrolases"/>
    <property type="match status" value="2"/>
</dbReference>
<sequence>MTKVYLSATYSDLVECRAALALALRRLGLEDVSAGASLAEERRPLAKCLAGVGESDICVVVVAWRYGYVPPGSDRSITELEYREAVRLGKPVLVFLLDEDAPWPRSFMDTGPAAAQVEAFRAGLEERHPCVTFRGPGDLGTAVTADLTRFLASTGQPVGGLGTLAPDTLRRYYTMLRVGNLNLDLDALTPADFLQVRLESVFVEPAVRAGPPGPERELFEVVADPAHRRLVLLGDPGAGKSTAVRALVIALARTGRPADDRLAALDGHLPTLIPLRELSGQDVLDYLDVRGLHRDDLLEYLNRGGPAVAFFDGLDEIADLDLRARTADRIDTFAEQFPQVRVIVTSRAAGYRPLAGFEHFTIQRLDQRRSDELWDRWRRLGRSGPDLPPAAAGPDLAGNPLLLTVLAIMGQGRSRARGPALEQAADVLLDHWDATRHLGGTDPEPPVIAEFLAGLAVRIFPDDSIAPTDLVALAAAHLADRLSLDEPGSVVAAETMIRRLEERSFLLGRDDAENYRFTHRSFLEFFCARAVATWPLDRLTALYTDRWAIPAWHEVLRLVAGRLPERDAAAMLRLLADGAGQSWQPGPLDPPPGYLVLAVRCLGEVDRFESPEVRAAAQHVLGRIILLLEHCVAIDDPATVTLIEDELVPAVKACGAAWPRRRTYLEWYRRRGVRLRWDGVATPAARIAAILAKAADSVHELFADELRTGDPVAQRAAIAGLATLALRPRWTATDTHTHIRAPLLAHARGAEDATVRSAALVALALSFADDDPTKDALVWAAHHERAPVRVVALAVLSHSRVEPLIVQETLLEAVRDADPTVRLAAVVAAEGDAGAEPVRVALRERIQSDPSAAVVSAAVEALGPGDEDAGPLLQARVPGESDGSVRQVGVAFLADRAGSDFFRDRLKADEDEGVLGIAANALATRFGAADEVRDILLGRLRTDTAASSRLAVARTAAEVLPADAAVLEALGHTLRNDEAAEVRRGVLALIQHVPTLIGCAGTDPDEAVRAAAVTALGTADTDDRRTVELALVAAVSDTSPTVRAAAVTALGEQVLLAPTVLLLGRLGEADADAAVRAAATQVLVAHALGRPELGRINTGLAAETVQEVLADLVRGPQTDEHFGARLVDRVRVAADPAVIEALALTYVDAFGPVAPMRAALLERTKDPGSRIRVTAVRLLGRRYTEDAEARQVLIDAVMDGDQAVRVAAAQALCRAATADHDILALVRELAANAPDPLVRAISGQALTWLPDADPARLPDLPVPEPELAEPAAEEPVEDDLPQVILKIDSVFRRNGPPVHTFVEPPDYDLLRMALRQPGLGIVIEGPTGIGKTSLVHACLEELRDEGYRVEELSARDPRHRPRLLEILGGDHDGTVAVDDFHRLPAELRGRVADYLKLLADRGDEDRKLLIVGIPDTGRNLVRFGHDLGTRIQIFQLPKVDDDLVLQMIRRGEKALNVTFEQAGQIVRQAAGSLNVAQILCLHIAQLSRIDRTAEQHMVITDGIDRAMQYLDRALHATYQDVVHLFCRLDGDKRRTCVDLLLRLAGTDGVLALDDVQREDPAVARDIRTAILEPFPNGFEGPVGDVLRQHLFLDPHSRQLVVENPLLLFYLRQRERTALVRATGKRDEAPRSQIFISYSHEDADLLARLLRHMTPLESRGLLDVWVDTKLNPGDRWRDEIESALDRAQVAILVVSASFLASKFITEVELPRLLAASRSDGCRVWPLIAGHSVIAEIPELAGFQAFNKPSEPLTSLSEDERERVLSRLATETLREFASS</sequence>